<keyword evidence="6" id="KW-0964">Secreted</keyword>
<evidence type="ECO:0000256" key="3">
    <source>
        <dbReference type="ARBA" id="ARBA00022842"/>
    </source>
</evidence>
<feature type="binding site" evidence="6">
    <location>
        <position position="367"/>
    </location>
    <ligand>
        <name>(2R)-2-phosphoglycerate</name>
        <dbReference type="ChEBI" id="CHEBI:58289"/>
    </ligand>
</feature>
<sequence length="432" mass="47028">MKRITRVDTYEVLDSRGLPTLKTRVWVDHEFMGEAMVPAGASRGRHEAVELRDGGARWMGKGVSRAVENVKSVIAPALINVEADVAKVDNILLDLDGTENKSKLGANAILSVSLATARAIAAYEKIPLYYLIGRLAGVEKDIIPTPMVNIISGGHHAAWNLDIQDLLIIPIGAKNFVEALENVGAVYHNLKQLLMKKGLTTLLADEGGFSPDCRNHREAIELILAAVEETGLTPKTDIALALDVAASHLFKDGSYMLSREGLTLSSHELVDFLVDLCETYPIVSVEDGCGEDDLDGWQYLFQKLSGKVQIVGDDLFATNVKRIRMCSSLSLATASLIKPNQVGTLTETLEAIRLCKQLGIKPIVSARSGDTEDSFIADLAVGAACPQIKIGSIARSERTVKYNRLLEIEREQMGKAVYMGEKALNLCNNRCE</sequence>
<keyword evidence="3 6" id="KW-0460">Magnesium</keyword>
<comment type="function">
    <text evidence="6">Catalyzes the reversible conversion of 2-phosphoglycerate (2-PG) into phosphoenolpyruvate (PEP). It is essential for the degradation of carbohydrates via glycolysis.</text>
</comment>
<dbReference type="Pfam" id="PF03952">
    <property type="entry name" value="Enolase_N"/>
    <property type="match status" value="1"/>
</dbReference>
<evidence type="ECO:0000256" key="8">
    <source>
        <dbReference type="PIRSR" id="PIRSR001400-3"/>
    </source>
</evidence>
<dbReference type="PANTHER" id="PTHR11902:SF1">
    <property type="entry name" value="ENOLASE"/>
    <property type="match status" value="1"/>
</dbReference>
<feature type="binding site" evidence="6">
    <location>
        <position position="338"/>
    </location>
    <ligand>
        <name>(2R)-2-phosphoglycerate</name>
        <dbReference type="ChEBI" id="CHEBI:58289"/>
    </ligand>
</feature>
<dbReference type="PRINTS" id="PR00148">
    <property type="entry name" value="ENOLASE"/>
</dbReference>
<dbReference type="GO" id="GO:0004634">
    <property type="term" value="F:phosphopyruvate hydratase activity"/>
    <property type="evidence" value="ECO:0007669"/>
    <property type="project" value="UniProtKB-UniRule"/>
</dbReference>
<keyword evidence="6" id="KW-0963">Cytoplasm</keyword>
<reference evidence="11 12" key="2">
    <citation type="journal article" date="2011" name="Nucleic Acids Res.">
        <title>Insights into the evolution of Archaea and eukaryotic protein modifier systems revealed by the genome of a novel archaeal group.</title>
        <authorList>
            <person name="Nunoura T."/>
            <person name="Takaki Y."/>
            <person name="Kakuta J."/>
            <person name="Nishi S."/>
            <person name="Sugahara J."/>
            <person name="Kazama H."/>
            <person name="Chee G."/>
            <person name="Hattori M."/>
            <person name="Kanai A."/>
            <person name="Atomi H."/>
            <person name="Takai K."/>
            <person name="Takami H."/>
        </authorList>
    </citation>
    <scope>NUCLEOTIDE SEQUENCE [LARGE SCALE GENOMIC DNA]</scope>
</reference>
<reference evidence="11 12" key="1">
    <citation type="journal article" date="2005" name="Environ. Microbiol.">
        <title>Genetic and functional properties of uncultivated thermophilic crenarchaeotes from a subsurface gold mine as revealed by analysis of genome fragments.</title>
        <authorList>
            <person name="Nunoura T."/>
            <person name="Hirayama H."/>
            <person name="Takami H."/>
            <person name="Oida H."/>
            <person name="Nishi S."/>
            <person name="Shimamura S."/>
            <person name="Suzuki Y."/>
            <person name="Inagaki F."/>
            <person name="Takai K."/>
            <person name="Nealson K.H."/>
            <person name="Horikoshi K."/>
        </authorList>
    </citation>
    <scope>NUCLEOTIDE SEQUENCE [LARGE SCALE GENOMIC DNA]</scope>
</reference>
<evidence type="ECO:0000259" key="9">
    <source>
        <dbReference type="SMART" id="SM01192"/>
    </source>
</evidence>
<dbReference type="KEGG" id="csu:CSUB_C0673"/>
<feature type="binding site" evidence="6 8">
    <location>
        <position position="243"/>
    </location>
    <ligand>
        <name>Mg(2+)</name>
        <dbReference type="ChEBI" id="CHEBI:18420"/>
    </ligand>
</feature>
<feature type="binding site" evidence="6 8">
    <location>
        <position position="313"/>
    </location>
    <ligand>
        <name>Mg(2+)</name>
        <dbReference type="ChEBI" id="CHEBI:18420"/>
    </ligand>
</feature>
<organism evidence="11 12">
    <name type="scientific">Caldiarchaeum subterraneum</name>
    <dbReference type="NCBI Taxonomy" id="311458"/>
    <lineage>
        <taxon>Archaea</taxon>
        <taxon>Nitrososphaerota</taxon>
        <taxon>Candidatus Caldarchaeales</taxon>
        <taxon>Candidatus Caldarchaeaceae</taxon>
        <taxon>Candidatus Caldarchaeum</taxon>
    </lineage>
</organism>
<dbReference type="InterPro" id="IPR029017">
    <property type="entry name" value="Enolase-like_N"/>
</dbReference>
<keyword evidence="5 6" id="KW-0456">Lyase</keyword>
<dbReference type="Pfam" id="PF00113">
    <property type="entry name" value="Enolase_C"/>
    <property type="match status" value="1"/>
</dbReference>
<feature type="domain" description="Enolase C-terminal TIM barrel" evidence="9">
    <location>
        <begin position="140"/>
        <end position="426"/>
    </location>
</feature>
<comment type="catalytic activity">
    <reaction evidence="6">
        <text>(2R)-2-phosphoglycerate = phosphoenolpyruvate + H2O</text>
        <dbReference type="Rhea" id="RHEA:10164"/>
        <dbReference type="ChEBI" id="CHEBI:15377"/>
        <dbReference type="ChEBI" id="CHEBI:58289"/>
        <dbReference type="ChEBI" id="CHEBI:58702"/>
        <dbReference type="EC" id="4.2.1.11"/>
    </reaction>
</comment>
<name>E6P9C1_CALS0</name>
<dbReference type="EMBL" id="BA000048">
    <property type="protein sequence ID" value="BAJ50532.1"/>
    <property type="molecule type" value="Genomic_DNA"/>
</dbReference>
<feature type="binding site" evidence="6">
    <location>
        <position position="164"/>
    </location>
    <ligand>
        <name>(2R)-2-phosphoglycerate</name>
        <dbReference type="ChEBI" id="CHEBI:58289"/>
    </ligand>
</feature>
<dbReference type="SFLD" id="SFLDS00001">
    <property type="entry name" value="Enolase"/>
    <property type="match status" value="1"/>
</dbReference>
<evidence type="ECO:0000256" key="4">
    <source>
        <dbReference type="ARBA" id="ARBA00023152"/>
    </source>
</evidence>
<evidence type="ECO:0000256" key="1">
    <source>
        <dbReference type="ARBA" id="ARBA00005031"/>
    </source>
</evidence>
<dbReference type="PIRSF" id="PIRSF001400">
    <property type="entry name" value="Enolase"/>
    <property type="match status" value="1"/>
</dbReference>
<gene>
    <name evidence="6" type="primary">eno</name>
    <name evidence="11" type="ORF">CSUB_C0673</name>
</gene>
<dbReference type="SMART" id="SM01193">
    <property type="entry name" value="Enolase_N"/>
    <property type="match status" value="1"/>
</dbReference>
<feature type="domain" description="Enolase N-terminal" evidence="10">
    <location>
        <begin position="4"/>
        <end position="132"/>
    </location>
</feature>
<feature type="binding site" evidence="6">
    <location>
        <position position="368"/>
    </location>
    <ligand>
        <name>(2R)-2-phosphoglycerate</name>
        <dbReference type="ChEBI" id="CHEBI:58289"/>
    </ligand>
</feature>
<dbReference type="GO" id="GO:0009986">
    <property type="term" value="C:cell surface"/>
    <property type="evidence" value="ECO:0007669"/>
    <property type="project" value="UniProtKB-SubCell"/>
</dbReference>
<feature type="binding site" evidence="6 8">
    <location>
        <position position="286"/>
    </location>
    <ligand>
        <name>Mg(2+)</name>
        <dbReference type="ChEBI" id="CHEBI:18420"/>
    </ligand>
</feature>
<feature type="active site" description="Proton acceptor" evidence="6 7">
    <location>
        <position position="338"/>
    </location>
</feature>
<dbReference type="SUPFAM" id="SSF54826">
    <property type="entry name" value="Enolase N-terminal domain-like"/>
    <property type="match status" value="1"/>
</dbReference>
<comment type="pathway">
    <text evidence="1 6">Carbohydrate degradation; glycolysis; pyruvate from D-glyceraldehyde 3-phosphate: step 4/5.</text>
</comment>
<dbReference type="InterPro" id="IPR000941">
    <property type="entry name" value="Enolase"/>
</dbReference>
<keyword evidence="6 8" id="KW-0479">Metal-binding</keyword>
<feature type="active site" description="Proton donor" evidence="6 7">
    <location>
        <position position="206"/>
    </location>
</feature>
<dbReference type="HAMAP" id="MF_00318">
    <property type="entry name" value="Enolase"/>
    <property type="match status" value="1"/>
</dbReference>
<feature type="binding site" evidence="6">
    <location>
        <position position="389"/>
    </location>
    <ligand>
        <name>(2R)-2-phosphoglycerate</name>
        <dbReference type="ChEBI" id="CHEBI:58289"/>
    </ligand>
</feature>
<dbReference type="InterPro" id="IPR020809">
    <property type="entry name" value="Enolase_CS"/>
</dbReference>
<dbReference type="SMART" id="SM01192">
    <property type="entry name" value="Enolase_C"/>
    <property type="match status" value="1"/>
</dbReference>
<evidence type="ECO:0000256" key="7">
    <source>
        <dbReference type="PIRSR" id="PIRSR001400-1"/>
    </source>
</evidence>
<evidence type="ECO:0000256" key="6">
    <source>
        <dbReference type="HAMAP-Rule" id="MF_00318"/>
    </source>
</evidence>
<evidence type="ECO:0000313" key="12">
    <source>
        <dbReference type="Proteomes" id="UP000008120"/>
    </source>
</evidence>
<dbReference type="EC" id="4.2.1.11" evidence="6"/>
<proteinExistence type="inferred from homology"/>
<evidence type="ECO:0000256" key="5">
    <source>
        <dbReference type="ARBA" id="ARBA00023239"/>
    </source>
</evidence>
<dbReference type="InterPro" id="IPR020811">
    <property type="entry name" value="Enolase_N"/>
</dbReference>
<protein>
    <recommendedName>
        <fullName evidence="6">Enolase</fullName>
        <ecNumber evidence="6">4.2.1.11</ecNumber>
    </recommendedName>
    <alternativeName>
        <fullName evidence="6">2-phospho-D-glycerate hydro-lyase</fullName>
    </alternativeName>
    <alternativeName>
        <fullName evidence="6">2-phosphoglycerate dehydratase</fullName>
    </alternativeName>
</protein>
<dbReference type="Gene3D" id="3.30.390.10">
    <property type="entry name" value="Enolase-like, N-terminal domain"/>
    <property type="match status" value="1"/>
</dbReference>
<dbReference type="STRING" id="311458.CSUB_C0673"/>
<evidence type="ECO:0000313" key="11">
    <source>
        <dbReference type="EMBL" id="BAJ50532.1"/>
    </source>
</evidence>
<dbReference type="GO" id="GO:0000015">
    <property type="term" value="C:phosphopyruvate hydratase complex"/>
    <property type="evidence" value="ECO:0007669"/>
    <property type="project" value="InterPro"/>
</dbReference>
<dbReference type="AlphaFoldDB" id="E6P9C1"/>
<dbReference type="UniPathway" id="UPA00109">
    <property type="reaction ID" value="UER00187"/>
</dbReference>
<dbReference type="GO" id="GO:0005576">
    <property type="term" value="C:extracellular region"/>
    <property type="evidence" value="ECO:0007669"/>
    <property type="project" value="UniProtKB-SubCell"/>
</dbReference>
<dbReference type="PANTHER" id="PTHR11902">
    <property type="entry name" value="ENOLASE"/>
    <property type="match status" value="1"/>
</dbReference>
<comment type="subcellular location">
    <subcellularLocation>
        <location evidence="6">Cytoplasm</location>
    </subcellularLocation>
    <subcellularLocation>
        <location evidence="6">Secreted</location>
    </subcellularLocation>
    <subcellularLocation>
        <location evidence="6">Cell surface</location>
    </subcellularLocation>
    <text evidence="6">Fractions of enolase are present in both the cytoplasm and on the cell surface.</text>
</comment>
<evidence type="ECO:0000259" key="10">
    <source>
        <dbReference type="SMART" id="SM01193"/>
    </source>
</evidence>
<dbReference type="PROSITE" id="PS00164">
    <property type="entry name" value="ENOLASE"/>
    <property type="match status" value="1"/>
</dbReference>
<comment type="similarity">
    <text evidence="2 6">Belongs to the enolase family.</text>
</comment>
<comment type="cofactor">
    <cofactor evidence="6">
        <name>Mg(2+)</name>
        <dbReference type="ChEBI" id="CHEBI:18420"/>
    </cofactor>
    <text evidence="6">Binds a second Mg(2+) ion via substrate during catalysis.</text>
</comment>
<dbReference type="Proteomes" id="UP000008120">
    <property type="component" value="Chromosome"/>
</dbReference>
<accession>E6P9C1</accession>
<dbReference type="InterPro" id="IPR020810">
    <property type="entry name" value="Enolase_C"/>
</dbReference>
<dbReference type="Gene3D" id="3.20.20.120">
    <property type="entry name" value="Enolase-like C-terminal domain"/>
    <property type="match status" value="1"/>
</dbReference>
<dbReference type="NCBIfam" id="TIGR01060">
    <property type="entry name" value="eno"/>
    <property type="match status" value="1"/>
</dbReference>
<dbReference type="GO" id="GO:0006096">
    <property type="term" value="P:glycolytic process"/>
    <property type="evidence" value="ECO:0007669"/>
    <property type="project" value="UniProtKB-UniRule"/>
</dbReference>
<dbReference type="SFLD" id="SFLDG00178">
    <property type="entry name" value="enolase"/>
    <property type="match status" value="1"/>
</dbReference>
<dbReference type="SUPFAM" id="SSF51604">
    <property type="entry name" value="Enolase C-terminal domain-like"/>
    <property type="match status" value="1"/>
</dbReference>
<dbReference type="SFLD" id="SFLDF00002">
    <property type="entry name" value="enolase"/>
    <property type="match status" value="1"/>
</dbReference>
<dbReference type="InterPro" id="IPR036849">
    <property type="entry name" value="Enolase-like_C_sf"/>
</dbReference>
<dbReference type="GO" id="GO:0000287">
    <property type="term" value="F:magnesium ion binding"/>
    <property type="evidence" value="ECO:0007669"/>
    <property type="project" value="UniProtKB-UniRule"/>
</dbReference>
<keyword evidence="4 6" id="KW-0324">Glycolysis</keyword>
<dbReference type="CDD" id="cd03313">
    <property type="entry name" value="enolase"/>
    <property type="match status" value="1"/>
</dbReference>
<evidence type="ECO:0000256" key="2">
    <source>
        <dbReference type="ARBA" id="ARBA00009604"/>
    </source>
</evidence>
<comment type="cofactor">
    <cofactor evidence="8">
        <name>Mg(2+)</name>
        <dbReference type="ChEBI" id="CHEBI:18420"/>
    </cofactor>
    <text evidence="8">Mg(2+) is required for catalysis and for stabilizing the dimer.</text>
</comment>